<dbReference type="RefSeq" id="WP_200503600.1">
    <property type="nucleotide sequence ID" value="NZ_JAEDAJ010000012.1"/>
</dbReference>
<evidence type="ECO:0000256" key="2">
    <source>
        <dbReference type="HAMAP-Rule" id="MF_00048"/>
    </source>
</evidence>
<evidence type="ECO:0000313" key="4">
    <source>
        <dbReference type="Proteomes" id="UP000612352"/>
    </source>
</evidence>
<dbReference type="Proteomes" id="UP000612352">
    <property type="component" value="Unassembled WGS sequence"/>
</dbReference>
<reference evidence="3 4" key="1">
    <citation type="submission" date="2020-12" db="EMBL/GenBank/DDBJ databases">
        <title>Brachybacterium sp. MASK1Z-5, whole genome shotgun sequence.</title>
        <authorList>
            <person name="Tuo L."/>
        </authorList>
    </citation>
    <scope>NUCLEOTIDE SEQUENCE [LARGE SCALE GENOMIC DNA]</scope>
    <source>
        <strain evidence="3 4">MASK1Z-5</strain>
    </source>
</reference>
<sequence>MTRRPAPIPFPAAVPLARLSALELGRIGEQVVADHLAGAGWQIVERNARFRAGEIDIVALEGTTLVFVEVKTRRTLVTGVPQAAVTPLKMRRLRALAGAYLMEHAPRHHEVRIDVVAVHVLGAGGCEIEHLRSVS</sequence>
<comment type="similarity">
    <text evidence="1 2">Belongs to the UPF0102 family.</text>
</comment>
<dbReference type="InterPro" id="IPR003509">
    <property type="entry name" value="UPF0102_YraN-like"/>
</dbReference>
<dbReference type="InterPro" id="IPR011856">
    <property type="entry name" value="tRNA_endonuc-like_dom_sf"/>
</dbReference>
<organism evidence="3 4">
    <name type="scientific">Brachybacterium halotolerans</name>
    <dbReference type="NCBI Taxonomy" id="2795215"/>
    <lineage>
        <taxon>Bacteria</taxon>
        <taxon>Bacillati</taxon>
        <taxon>Actinomycetota</taxon>
        <taxon>Actinomycetes</taxon>
        <taxon>Micrococcales</taxon>
        <taxon>Dermabacteraceae</taxon>
        <taxon>Brachybacterium</taxon>
    </lineage>
</organism>
<gene>
    <name evidence="3" type="ORF">I8D64_14985</name>
</gene>
<dbReference type="CDD" id="cd20736">
    <property type="entry name" value="PoNe_Nuclease"/>
    <property type="match status" value="1"/>
</dbReference>
<dbReference type="PANTHER" id="PTHR34039">
    <property type="entry name" value="UPF0102 PROTEIN YRAN"/>
    <property type="match status" value="1"/>
</dbReference>
<dbReference type="HAMAP" id="MF_00048">
    <property type="entry name" value="UPF0102"/>
    <property type="match status" value="1"/>
</dbReference>
<dbReference type="InterPro" id="IPR011335">
    <property type="entry name" value="Restrct_endonuc-II-like"/>
</dbReference>
<protein>
    <recommendedName>
        <fullName evidence="2">UPF0102 protein I8D64_14985</fullName>
    </recommendedName>
</protein>
<name>A0ABS1BDH9_9MICO</name>
<comment type="caution">
    <text evidence="3">The sequence shown here is derived from an EMBL/GenBank/DDBJ whole genome shotgun (WGS) entry which is preliminary data.</text>
</comment>
<dbReference type="Pfam" id="PF02021">
    <property type="entry name" value="UPF0102"/>
    <property type="match status" value="1"/>
</dbReference>
<proteinExistence type="inferred from homology"/>
<dbReference type="EMBL" id="JAEDAJ010000012">
    <property type="protein sequence ID" value="MBK0332704.1"/>
    <property type="molecule type" value="Genomic_DNA"/>
</dbReference>
<evidence type="ECO:0000313" key="3">
    <source>
        <dbReference type="EMBL" id="MBK0332704.1"/>
    </source>
</evidence>
<dbReference type="Gene3D" id="3.40.1350.10">
    <property type="match status" value="1"/>
</dbReference>
<accession>A0ABS1BDH9</accession>
<keyword evidence="4" id="KW-1185">Reference proteome</keyword>
<dbReference type="SUPFAM" id="SSF52980">
    <property type="entry name" value="Restriction endonuclease-like"/>
    <property type="match status" value="1"/>
</dbReference>
<dbReference type="NCBIfam" id="NF009154">
    <property type="entry name" value="PRK12497.3-3"/>
    <property type="match status" value="1"/>
</dbReference>
<evidence type="ECO:0000256" key="1">
    <source>
        <dbReference type="ARBA" id="ARBA00006738"/>
    </source>
</evidence>
<dbReference type="PANTHER" id="PTHR34039:SF1">
    <property type="entry name" value="UPF0102 PROTEIN YRAN"/>
    <property type="match status" value="1"/>
</dbReference>